<dbReference type="GO" id="GO:0016779">
    <property type="term" value="F:nucleotidyltransferase activity"/>
    <property type="evidence" value="ECO:0007669"/>
    <property type="project" value="TreeGrafter"/>
</dbReference>
<dbReference type="EMBL" id="CP014135">
    <property type="protein sequence ID" value="AMB88089.1"/>
    <property type="molecule type" value="Genomic_DNA"/>
</dbReference>
<sequence length="270" mass="29271">MKNASEPVRFSALVLAGDRQPNDPVAALGGLGCKALTKVQGIPMLHRVLAALRASDRVTDITLVGPSRRALDNDQRLHTLLGRGEIFALEPALTPSASTLLGLRHVKTRPVFVTTADHALLRPEIVDYFLDRSRNSGCDVCVAVTPLGTVMTMFPGHRRTAIKLKGGPYCGSNMFAFMTPQSEKLAAFWRSVEEQRKNPRKVIASALGLIATLKYLMGTLSLEQAMQRISSTVGLKIGAVVMPFAEAAVDIDSISDHALVERFLLDRALT</sequence>
<dbReference type="Proteomes" id="UP000063229">
    <property type="component" value="Chromosome"/>
</dbReference>
<dbReference type="AlphaFoldDB" id="A0A0X1T8G2"/>
<dbReference type="STRING" id="46677.AWM79_23550"/>
<dbReference type="InterPro" id="IPR025877">
    <property type="entry name" value="MobA-like_NTP_Trfase"/>
</dbReference>
<evidence type="ECO:0000256" key="2">
    <source>
        <dbReference type="ARBA" id="ARBA00022842"/>
    </source>
</evidence>
<dbReference type="SUPFAM" id="SSF53448">
    <property type="entry name" value="Nucleotide-diphospho-sugar transferases"/>
    <property type="match status" value="1"/>
</dbReference>
<feature type="domain" description="MobA-like NTP transferase" evidence="3">
    <location>
        <begin position="28"/>
        <end position="149"/>
    </location>
</feature>
<dbReference type="PANTHER" id="PTHR19136">
    <property type="entry name" value="MOLYBDENUM COFACTOR GUANYLYLTRANSFERASE"/>
    <property type="match status" value="1"/>
</dbReference>
<dbReference type="OrthoDB" id="159246at2"/>
<accession>A0A0X1T8G2</accession>
<evidence type="ECO:0000256" key="1">
    <source>
        <dbReference type="ARBA" id="ARBA00022679"/>
    </source>
</evidence>
<dbReference type="RefSeq" id="WP_026013457.1">
    <property type="nucleotide sequence ID" value="NZ_CP014135.1"/>
</dbReference>
<evidence type="ECO:0000313" key="5">
    <source>
        <dbReference type="Proteomes" id="UP000063229"/>
    </source>
</evidence>
<keyword evidence="5" id="KW-1185">Reference proteome</keyword>
<dbReference type="InterPro" id="IPR029044">
    <property type="entry name" value="Nucleotide-diphossugar_trans"/>
</dbReference>
<evidence type="ECO:0000313" key="4">
    <source>
        <dbReference type="EMBL" id="AMB88089.1"/>
    </source>
</evidence>
<dbReference type="PANTHER" id="PTHR19136:SF81">
    <property type="entry name" value="MOLYBDENUM COFACTOR GUANYLYLTRANSFERASE"/>
    <property type="match status" value="1"/>
</dbReference>
<keyword evidence="2" id="KW-0460">Magnesium</keyword>
<reference evidence="4 5" key="1">
    <citation type="submission" date="2016-01" db="EMBL/GenBank/DDBJ databases">
        <authorList>
            <person name="McClelland M."/>
            <person name="Jain A."/>
            <person name="Saraogi P."/>
            <person name="Mendelson R."/>
            <person name="Westerman R."/>
            <person name="SanMiguel P."/>
            <person name="Csonka L."/>
        </authorList>
    </citation>
    <scope>NUCLEOTIDE SEQUENCE [LARGE SCALE GENOMIC DNA]</scope>
    <source>
        <strain evidence="4 5">NCPPB 2472</strain>
    </source>
</reference>
<protein>
    <submittedName>
        <fullName evidence="4">MobA-like NTP transferase domain containing protein</fullName>
    </submittedName>
</protein>
<organism evidence="4 5">
    <name type="scientific">Pseudomonas agarici</name>
    <dbReference type="NCBI Taxonomy" id="46677"/>
    <lineage>
        <taxon>Bacteria</taxon>
        <taxon>Pseudomonadati</taxon>
        <taxon>Pseudomonadota</taxon>
        <taxon>Gammaproteobacteria</taxon>
        <taxon>Pseudomonadales</taxon>
        <taxon>Pseudomonadaceae</taxon>
        <taxon>Pseudomonas</taxon>
    </lineage>
</organism>
<evidence type="ECO:0000259" key="3">
    <source>
        <dbReference type="Pfam" id="PF12804"/>
    </source>
</evidence>
<gene>
    <name evidence="4" type="ORF">AWM79_23550</name>
</gene>
<keyword evidence="1 4" id="KW-0808">Transferase</keyword>
<proteinExistence type="predicted"/>
<name>A0A0X1T8G2_PSEAA</name>
<dbReference type="KEGG" id="pagb:AWM79_23550"/>
<dbReference type="Gene3D" id="3.90.550.10">
    <property type="entry name" value="Spore Coat Polysaccharide Biosynthesis Protein SpsA, Chain A"/>
    <property type="match status" value="1"/>
</dbReference>
<dbReference type="Pfam" id="PF12804">
    <property type="entry name" value="NTP_transf_3"/>
    <property type="match status" value="1"/>
</dbReference>